<name>A0A183SN44_SCHSO</name>
<reference evidence="1 2" key="2">
    <citation type="submission" date="2018-11" db="EMBL/GenBank/DDBJ databases">
        <authorList>
            <consortium name="Pathogen Informatics"/>
        </authorList>
    </citation>
    <scope>NUCLEOTIDE SEQUENCE [LARGE SCALE GENOMIC DNA]</scope>
    <source>
        <strain evidence="1 2">NST_G2</strain>
    </source>
</reference>
<organism evidence="3">
    <name type="scientific">Schistocephalus solidus</name>
    <name type="common">Tapeworm</name>
    <dbReference type="NCBI Taxonomy" id="70667"/>
    <lineage>
        <taxon>Eukaryota</taxon>
        <taxon>Metazoa</taxon>
        <taxon>Spiralia</taxon>
        <taxon>Lophotrochozoa</taxon>
        <taxon>Platyhelminthes</taxon>
        <taxon>Cestoda</taxon>
        <taxon>Eucestoda</taxon>
        <taxon>Diphyllobothriidea</taxon>
        <taxon>Diphyllobothriidae</taxon>
        <taxon>Schistocephalus</taxon>
    </lineage>
</organism>
<evidence type="ECO:0000313" key="1">
    <source>
        <dbReference type="EMBL" id="VDL92027.1"/>
    </source>
</evidence>
<gene>
    <name evidence="1" type="ORF">SSLN_LOCUS5642</name>
</gene>
<evidence type="ECO:0000313" key="2">
    <source>
        <dbReference type="Proteomes" id="UP000275846"/>
    </source>
</evidence>
<proteinExistence type="predicted"/>
<dbReference type="WBParaSite" id="SSLN_0000582301-mRNA-1">
    <property type="protein sequence ID" value="SSLN_0000582301-mRNA-1"/>
    <property type="gene ID" value="SSLN_0000582301"/>
</dbReference>
<dbReference type="Proteomes" id="UP000275846">
    <property type="component" value="Unassembled WGS sequence"/>
</dbReference>
<dbReference type="EMBL" id="UYSU01033335">
    <property type="protein sequence ID" value="VDL92027.1"/>
    <property type="molecule type" value="Genomic_DNA"/>
</dbReference>
<protein>
    <submittedName>
        <fullName evidence="1 3">Uncharacterized protein</fullName>
    </submittedName>
</protein>
<reference evidence="3" key="1">
    <citation type="submission" date="2016-06" db="UniProtKB">
        <authorList>
            <consortium name="WormBaseParasite"/>
        </authorList>
    </citation>
    <scope>IDENTIFICATION</scope>
</reference>
<evidence type="ECO:0000313" key="3">
    <source>
        <dbReference type="WBParaSite" id="SSLN_0000582301-mRNA-1"/>
    </source>
</evidence>
<sequence>MTSPITDNNFIHATPATVTDTILRPPPSAPITATNTTCPTPTTSLATSDYLPPATSIATIAPSTSEEDSVLTCPHYDRTLTSHIALELDCDCAMFADDVKIWKVIYNSADDDNFQKIF</sequence>
<accession>A0A183SN44</accession>
<dbReference type="AlphaFoldDB" id="A0A183SN44"/>
<keyword evidence="2" id="KW-1185">Reference proteome</keyword>